<proteinExistence type="inferred from homology"/>
<comment type="caution">
    <text evidence="13">The sequence shown here is derived from an EMBL/GenBank/DDBJ whole genome shotgun (WGS) entry which is preliminary data.</text>
</comment>
<dbReference type="Gene3D" id="3.40.850.10">
    <property type="entry name" value="Kinesin motor domain"/>
    <property type="match status" value="1"/>
</dbReference>
<feature type="compositionally biased region" description="Polar residues" evidence="11">
    <location>
        <begin position="1"/>
        <end position="18"/>
    </location>
</feature>
<evidence type="ECO:0000256" key="3">
    <source>
        <dbReference type="ARBA" id="ARBA00022553"/>
    </source>
</evidence>
<dbReference type="EMBL" id="CAXLJM020000001">
    <property type="protein sequence ID" value="CAL8067968.1"/>
    <property type="molecule type" value="Genomic_DNA"/>
</dbReference>
<reference evidence="13 14" key="1">
    <citation type="submission" date="2024-08" db="EMBL/GenBank/DDBJ databases">
        <authorList>
            <person name="Cucini C."/>
            <person name="Frati F."/>
        </authorList>
    </citation>
    <scope>NUCLEOTIDE SEQUENCE [LARGE SCALE GENOMIC DNA]</scope>
</reference>
<dbReference type="InterPro" id="IPR047149">
    <property type="entry name" value="KIF11-like"/>
</dbReference>
<keyword evidence="14" id="KW-1185">Reference proteome</keyword>
<feature type="domain" description="Kinesin motor" evidence="12">
    <location>
        <begin position="99"/>
        <end position="537"/>
    </location>
</feature>
<keyword evidence="6 10" id="KW-0175">Coiled coil</keyword>
<evidence type="ECO:0000256" key="5">
    <source>
        <dbReference type="ARBA" id="ARBA00022840"/>
    </source>
</evidence>
<dbReference type="PRINTS" id="PR00380">
    <property type="entry name" value="KINESINHEAVY"/>
</dbReference>
<evidence type="ECO:0000256" key="7">
    <source>
        <dbReference type="ARBA" id="ARBA00023175"/>
    </source>
</evidence>
<evidence type="ECO:0000256" key="10">
    <source>
        <dbReference type="SAM" id="Coils"/>
    </source>
</evidence>
<evidence type="ECO:0000256" key="8">
    <source>
        <dbReference type="ARBA" id="ARBA00023212"/>
    </source>
</evidence>
<name>A0ABP1PLE1_9HEXA</name>
<evidence type="ECO:0000256" key="4">
    <source>
        <dbReference type="ARBA" id="ARBA00022741"/>
    </source>
</evidence>
<feature type="binding site" evidence="9">
    <location>
        <begin position="201"/>
        <end position="208"/>
    </location>
    <ligand>
        <name>ATP</name>
        <dbReference type="ChEBI" id="CHEBI:30616"/>
    </ligand>
</feature>
<keyword evidence="8" id="KW-0206">Cytoskeleton</keyword>
<keyword evidence="2" id="KW-0963">Cytoplasm</keyword>
<accession>A0ABP1PLE1</accession>
<keyword evidence="4 9" id="KW-0547">Nucleotide-binding</keyword>
<dbReference type="Pfam" id="PF00225">
    <property type="entry name" value="Kinesin"/>
    <property type="match status" value="1"/>
</dbReference>
<comment type="similarity">
    <text evidence="9">Belongs to the TRAFAC class myosin-kinesin ATPase superfamily. Kinesin family.</text>
</comment>
<dbReference type="InterPro" id="IPR001752">
    <property type="entry name" value="Kinesin_motor_dom"/>
</dbReference>
<dbReference type="PROSITE" id="PS50067">
    <property type="entry name" value="KINESIN_MOTOR_2"/>
    <property type="match status" value="1"/>
</dbReference>
<feature type="compositionally biased region" description="Low complexity" evidence="11">
    <location>
        <begin position="565"/>
        <end position="585"/>
    </location>
</feature>
<evidence type="ECO:0000256" key="2">
    <source>
        <dbReference type="ARBA" id="ARBA00022490"/>
    </source>
</evidence>
<protein>
    <recommendedName>
        <fullName evidence="12">Kinesin motor domain-containing protein</fullName>
    </recommendedName>
</protein>
<dbReference type="SMART" id="SM00129">
    <property type="entry name" value="KISc"/>
    <property type="match status" value="1"/>
</dbReference>
<evidence type="ECO:0000256" key="6">
    <source>
        <dbReference type="ARBA" id="ARBA00023054"/>
    </source>
</evidence>
<keyword evidence="5 9" id="KW-0067">ATP-binding</keyword>
<dbReference type="InterPro" id="IPR036961">
    <property type="entry name" value="Kinesin_motor_dom_sf"/>
</dbReference>
<dbReference type="InterPro" id="IPR027417">
    <property type="entry name" value="P-loop_NTPase"/>
</dbReference>
<gene>
    <name evidence="13" type="ORF">ODALV1_LOCUS48</name>
</gene>
<organism evidence="13 14">
    <name type="scientific">Orchesella dallaii</name>
    <dbReference type="NCBI Taxonomy" id="48710"/>
    <lineage>
        <taxon>Eukaryota</taxon>
        <taxon>Metazoa</taxon>
        <taxon>Ecdysozoa</taxon>
        <taxon>Arthropoda</taxon>
        <taxon>Hexapoda</taxon>
        <taxon>Collembola</taxon>
        <taxon>Entomobryomorpha</taxon>
        <taxon>Entomobryoidea</taxon>
        <taxon>Orchesellidae</taxon>
        <taxon>Orchesellinae</taxon>
        <taxon>Orchesella</taxon>
    </lineage>
</organism>
<sequence>MEVGSDSDNVIVSTSSTAPEIRSRSRPSSPFPHPFNIPGQRPSYASFSSVSGLFPSVQAIDERVIKRLDLDLELLSDTITTDYSSGSGDCRSHSNQNEKLKTFLRIRPPSSHLNVDVNIPVFANQNQVLTIQDSQTVLAFPTTKNTITFPKLEGRRRKQIEFKFSKVLGPECGQSTVFEECVTPLIEKFLGRENCLIFSYGATNSGKTYTMQGHGTEYGIIPRTLDTIFNRINDRLYKLGNIKPHLYEAFLHLNPREVEALFEKRDRVVIDANVKQEFLESYCRLSSSSISDKSSNICVDFVGTGHNFEPSSSSSTMYSIWVSYAELYNERVYDLLDNSQLGSKKRRKELKLLQDRNGFVYIKDLAEFPVNSDEEAYKLFLAGRKNLQFAATQMNLHSSRSHSFFTIRVVSLGIGNGMVPYPKTVHRLTFCDLAGMERASQTENEGIRLKESGTINNSLTVLLKVIRLLREKQNGRGGTGAGMIETIPFRDSKLTHIFKSYLSSSTHVCMVVNVSPDPFVADSTLQVLQNSAIASNVIVFKPVDVNVRANLLPKKLKESEPEPPLFSTFTEKFSSSTSPSRFSTTESDDEYDYGLPTVVAPKTMAQKVANLERQVASLKEQLAASEFEKQKIREDMLKMIVDERILWNKRLQQRMLTEQNLNRRRLSLVKYETMLSPATRCGRCSPPTADMEDIDETFEGEEEVDEETKNQEPQDESDKENWYK</sequence>
<evidence type="ECO:0000259" key="12">
    <source>
        <dbReference type="PROSITE" id="PS50067"/>
    </source>
</evidence>
<keyword evidence="3" id="KW-0597">Phosphoprotein</keyword>
<evidence type="ECO:0000256" key="9">
    <source>
        <dbReference type="PROSITE-ProRule" id="PRU00283"/>
    </source>
</evidence>
<dbReference type="Proteomes" id="UP001642540">
    <property type="component" value="Unassembled WGS sequence"/>
</dbReference>
<feature type="region of interest" description="Disordered" evidence="11">
    <location>
        <begin position="1"/>
        <end position="36"/>
    </location>
</feature>
<feature type="region of interest" description="Disordered" evidence="11">
    <location>
        <begin position="678"/>
        <end position="724"/>
    </location>
</feature>
<keyword evidence="7 9" id="KW-0505">Motor protein</keyword>
<evidence type="ECO:0000313" key="13">
    <source>
        <dbReference type="EMBL" id="CAL8067968.1"/>
    </source>
</evidence>
<comment type="subcellular location">
    <subcellularLocation>
        <location evidence="1">Cytoplasm</location>
        <location evidence="1">Cytoskeleton</location>
        <location evidence="1">Spindle</location>
    </subcellularLocation>
</comment>
<feature type="region of interest" description="Disordered" evidence="11">
    <location>
        <begin position="558"/>
        <end position="588"/>
    </location>
</feature>
<dbReference type="PANTHER" id="PTHR47970:SF29">
    <property type="entry name" value="KINESIN FAMILY MEMBER 20B"/>
    <property type="match status" value="1"/>
</dbReference>
<evidence type="ECO:0000256" key="1">
    <source>
        <dbReference type="ARBA" id="ARBA00004186"/>
    </source>
</evidence>
<feature type="compositionally biased region" description="Acidic residues" evidence="11">
    <location>
        <begin position="690"/>
        <end position="706"/>
    </location>
</feature>
<evidence type="ECO:0000256" key="11">
    <source>
        <dbReference type="SAM" id="MobiDB-lite"/>
    </source>
</evidence>
<dbReference type="PANTHER" id="PTHR47970">
    <property type="entry name" value="KINESIN-LIKE PROTEIN KIF11"/>
    <property type="match status" value="1"/>
</dbReference>
<evidence type="ECO:0000313" key="14">
    <source>
        <dbReference type="Proteomes" id="UP001642540"/>
    </source>
</evidence>
<feature type="coiled-coil region" evidence="10">
    <location>
        <begin position="608"/>
        <end position="635"/>
    </location>
</feature>
<dbReference type="SUPFAM" id="SSF52540">
    <property type="entry name" value="P-loop containing nucleoside triphosphate hydrolases"/>
    <property type="match status" value="1"/>
</dbReference>